<gene>
    <name evidence="1" type="ORF">LCGC14_2822600</name>
</gene>
<protein>
    <submittedName>
        <fullName evidence="1">Uncharacterized protein</fullName>
    </submittedName>
</protein>
<comment type="caution">
    <text evidence="1">The sequence shown here is derived from an EMBL/GenBank/DDBJ whole genome shotgun (WGS) entry which is preliminary data.</text>
</comment>
<reference evidence="1" key="1">
    <citation type="journal article" date="2015" name="Nature">
        <title>Complex archaea that bridge the gap between prokaryotes and eukaryotes.</title>
        <authorList>
            <person name="Spang A."/>
            <person name="Saw J.H."/>
            <person name="Jorgensen S.L."/>
            <person name="Zaremba-Niedzwiedzka K."/>
            <person name="Martijn J."/>
            <person name="Lind A.E."/>
            <person name="van Eijk R."/>
            <person name="Schleper C."/>
            <person name="Guy L."/>
            <person name="Ettema T.J."/>
        </authorList>
    </citation>
    <scope>NUCLEOTIDE SEQUENCE</scope>
</reference>
<name>A0A0F8Z399_9ZZZZ</name>
<dbReference type="EMBL" id="LAZR01053540">
    <property type="protein sequence ID" value="KKK80525.1"/>
    <property type="molecule type" value="Genomic_DNA"/>
</dbReference>
<organism evidence="1">
    <name type="scientific">marine sediment metagenome</name>
    <dbReference type="NCBI Taxonomy" id="412755"/>
    <lineage>
        <taxon>unclassified sequences</taxon>
        <taxon>metagenomes</taxon>
        <taxon>ecological metagenomes</taxon>
    </lineage>
</organism>
<feature type="non-terminal residue" evidence="1">
    <location>
        <position position="1"/>
    </location>
</feature>
<sequence length="57" mass="6285">EQQVIAALHDGYTTKSKLFGYLSARYTADGLRSAVNNLKWLGLLEEEDGYLIPVGKA</sequence>
<proteinExistence type="predicted"/>
<accession>A0A0F8Z399</accession>
<evidence type="ECO:0000313" key="1">
    <source>
        <dbReference type="EMBL" id="KKK80525.1"/>
    </source>
</evidence>
<dbReference type="AlphaFoldDB" id="A0A0F8Z399"/>